<dbReference type="GO" id="GO:0016887">
    <property type="term" value="F:ATP hydrolysis activity"/>
    <property type="evidence" value="ECO:0007669"/>
    <property type="project" value="InterPro"/>
</dbReference>
<dbReference type="AlphaFoldDB" id="A0A3R8JSW0"/>
<dbReference type="Proteomes" id="UP000274920">
    <property type="component" value="Unassembled WGS sequence"/>
</dbReference>
<reference evidence="2" key="1">
    <citation type="submission" date="2018-10" db="EMBL/GenBank/DDBJ databases">
        <title>Schaedlerella arabinophila gen. nov. sp. nov., isolated from the mouse intestinal tract and comparative analysis with the genome of the closely related altered Schaedler flora strain ASF502.</title>
        <authorList>
            <person name="Miyake S."/>
            <person name="Soh M."/>
            <person name="Seedorf H."/>
        </authorList>
    </citation>
    <scope>NUCLEOTIDE SEQUENCE [LARGE SCALE GENOMIC DNA]</scope>
    <source>
        <strain evidence="2">DSM 106076</strain>
    </source>
</reference>
<dbReference type="SUPFAM" id="SSF52540">
    <property type="entry name" value="P-loop containing nucleoside triphosphate hydrolases"/>
    <property type="match status" value="1"/>
</dbReference>
<dbReference type="GO" id="GO:0005524">
    <property type="term" value="F:ATP binding"/>
    <property type="evidence" value="ECO:0007669"/>
    <property type="project" value="InterPro"/>
</dbReference>
<feature type="domain" description="ATPase AAA-type core" evidence="1">
    <location>
        <begin position="269"/>
        <end position="384"/>
    </location>
</feature>
<dbReference type="InterPro" id="IPR003959">
    <property type="entry name" value="ATPase_AAA_core"/>
</dbReference>
<dbReference type="Gene3D" id="3.40.50.300">
    <property type="entry name" value="P-loop containing nucleotide triphosphate hydrolases"/>
    <property type="match status" value="1"/>
</dbReference>
<evidence type="ECO:0000313" key="3">
    <source>
        <dbReference type="Proteomes" id="UP000274920"/>
    </source>
</evidence>
<sequence>MLYAIPCERKRMAIREYTWANLRMERNMGKIEGIKIQNYGVLKDIVLGKTRTNQRARALGNLVAVIGQSGNGKSTLADAFGFIADCLEVGVEAACDANNRGGFERLITQGAAEPILFELYYRESSKTRPITYELEIDLDKTGRPYVKRERLRQRVEKHGCPRTFMYLQEGAGYAFEGNDDGGQDDDGSITGKKVEVQLSDIRRLGIVTLGAMKQYDRIEKFLNFLKSWYLCYFSPDAARRLQNAAPQAYLDRIGSNINNVAQYMYRENKREFEKILHEIQSKLPGIEKIEPQKFENGQMMLRFYEKGFERPFYSQRMSDGTLKLFAYYLLLHEKNPRQLVFIEEPENGLYHHYLGELAEEMKNNVGNGFSKQLFITTHSPFFVNALGPDDVWVLTKNNDGCSEIRRASDYVFVRELAEEGVAVGDMWYSKYFESTEE</sequence>
<keyword evidence="3" id="KW-1185">Reference proteome</keyword>
<protein>
    <submittedName>
        <fullName evidence="2">ATPase</fullName>
    </submittedName>
</protein>
<accession>A0A3R8JSW0</accession>
<dbReference type="PANTHER" id="PTHR40396">
    <property type="entry name" value="ATPASE-LIKE PROTEIN"/>
    <property type="match status" value="1"/>
</dbReference>
<evidence type="ECO:0000259" key="1">
    <source>
        <dbReference type="Pfam" id="PF13304"/>
    </source>
</evidence>
<name>A0A3R8JSW0_9FIRM</name>
<organism evidence="2 3">
    <name type="scientific">Schaedlerella arabinosiphila</name>
    <dbReference type="NCBI Taxonomy" id="2044587"/>
    <lineage>
        <taxon>Bacteria</taxon>
        <taxon>Bacillati</taxon>
        <taxon>Bacillota</taxon>
        <taxon>Clostridia</taxon>
        <taxon>Lachnospirales</taxon>
        <taxon>Lachnospiraceae</taxon>
        <taxon>Schaedlerella</taxon>
    </lineage>
</organism>
<evidence type="ECO:0000313" key="2">
    <source>
        <dbReference type="EMBL" id="RRK34232.1"/>
    </source>
</evidence>
<dbReference type="PANTHER" id="PTHR40396:SF1">
    <property type="entry name" value="ATPASE AAA-TYPE CORE DOMAIN-CONTAINING PROTEIN"/>
    <property type="match status" value="1"/>
</dbReference>
<dbReference type="PIRSF" id="PIRSF029347">
    <property type="entry name" value="RecF"/>
    <property type="match status" value="1"/>
</dbReference>
<dbReference type="InterPro" id="IPR014555">
    <property type="entry name" value="RecF-like"/>
</dbReference>
<comment type="caution">
    <text evidence="2">The sequence shown here is derived from an EMBL/GenBank/DDBJ whole genome shotgun (WGS) entry which is preliminary data.</text>
</comment>
<dbReference type="Pfam" id="PF13304">
    <property type="entry name" value="AAA_21"/>
    <property type="match status" value="1"/>
</dbReference>
<dbReference type="EMBL" id="RHJS01000002">
    <property type="protein sequence ID" value="RRK34232.1"/>
    <property type="molecule type" value="Genomic_DNA"/>
</dbReference>
<proteinExistence type="predicted"/>
<gene>
    <name evidence="2" type="ORF">EBB54_25035</name>
</gene>
<dbReference type="InterPro" id="IPR027417">
    <property type="entry name" value="P-loop_NTPase"/>
</dbReference>